<protein>
    <submittedName>
        <fullName evidence="1">Uncharacterized protein</fullName>
    </submittedName>
</protein>
<dbReference type="STRING" id="13333.W1Q0Y5"/>
<evidence type="ECO:0000313" key="1">
    <source>
        <dbReference type="EMBL" id="ERN13885.1"/>
    </source>
</evidence>
<dbReference type="Gramene" id="ERN13885">
    <property type="protein sequence ID" value="ERN13885"/>
    <property type="gene ID" value="AMTR_s00021p00054880"/>
</dbReference>
<evidence type="ECO:0000313" key="2">
    <source>
        <dbReference type="Proteomes" id="UP000017836"/>
    </source>
</evidence>
<dbReference type="InterPro" id="IPR025322">
    <property type="entry name" value="PADRE_dom"/>
</dbReference>
<sequence>MKDTIRCCLSCILPCGALDVVRVVHLDGRVEEFGREIQAGEIMKANPKHVIRKSLYGENVVRSVVVLPPDAELRRGEIYFLMPVASPPKKARVRRKKREMDPEAMTKLLISDRYLSEILSEKALTQRNRRHGRVGMWRPHLESILEAITDS</sequence>
<proteinExistence type="predicted"/>
<organism evidence="1 2">
    <name type="scientific">Amborella trichopoda</name>
    <dbReference type="NCBI Taxonomy" id="13333"/>
    <lineage>
        <taxon>Eukaryota</taxon>
        <taxon>Viridiplantae</taxon>
        <taxon>Streptophyta</taxon>
        <taxon>Embryophyta</taxon>
        <taxon>Tracheophyta</taxon>
        <taxon>Spermatophyta</taxon>
        <taxon>Magnoliopsida</taxon>
        <taxon>Amborellales</taxon>
        <taxon>Amborellaceae</taxon>
        <taxon>Amborella</taxon>
    </lineage>
</organism>
<dbReference type="OMA" id="INCIRCC"/>
<keyword evidence="2" id="KW-1185">Reference proteome</keyword>
<dbReference type="PANTHER" id="PTHR33052">
    <property type="entry name" value="DUF4228 DOMAIN PROTEIN-RELATED"/>
    <property type="match status" value="1"/>
</dbReference>
<reference evidence="2" key="1">
    <citation type="journal article" date="2013" name="Science">
        <title>The Amborella genome and the evolution of flowering plants.</title>
        <authorList>
            <consortium name="Amborella Genome Project"/>
        </authorList>
    </citation>
    <scope>NUCLEOTIDE SEQUENCE [LARGE SCALE GENOMIC DNA]</scope>
</reference>
<dbReference type="Pfam" id="PF14009">
    <property type="entry name" value="PADRE"/>
    <property type="match status" value="1"/>
</dbReference>
<dbReference type="OrthoDB" id="1856818at2759"/>
<gene>
    <name evidence="1" type="ORF">AMTR_s00021p00054880</name>
</gene>
<dbReference type="AlphaFoldDB" id="W1Q0Y5"/>
<name>W1Q0Y5_AMBTC</name>
<accession>W1Q0Y5</accession>
<dbReference type="EMBL" id="KI392560">
    <property type="protein sequence ID" value="ERN13885.1"/>
    <property type="molecule type" value="Genomic_DNA"/>
</dbReference>
<dbReference type="KEGG" id="atr:18442132"/>
<dbReference type="eggNOG" id="ENOG502RXVG">
    <property type="taxonomic scope" value="Eukaryota"/>
</dbReference>
<dbReference type="Proteomes" id="UP000017836">
    <property type="component" value="Unassembled WGS sequence"/>
</dbReference>
<dbReference type="HOGENOM" id="CLU_094736_0_0_1"/>